<dbReference type="AlphaFoldDB" id="A0A518B640"/>
<dbReference type="EMBL" id="CP036279">
    <property type="protein sequence ID" value="QDU62443.1"/>
    <property type="molecule type" value="Genomic_DNA"/>
</dbReference>
<protein>
    <submittedName>
        <fullName evidence="3">Uncharacterized protein</fullName>
    </submittedName>
</protein>
<feature type="signal peptide" evidence="2">
    <location>
        <begin position="1"/>
        <end position="30"/>
    </location>
</feature>
<sequence precursor="true">MVASRNRKPIARFVVGLLTTCLVAATEVHAQSPAPRCAEPMGVTGQARGAYAPPRQTKQAPWALYGSSHRLPAPKGWQRLPGQAGPSAQRQGGRQDGMPQFWGTVAPTSRRRYPGEPMPIHLASQGRMATPPMPSPIAPGQPGVPGAYPGAPAPFLPPAMIAELPKRQAGPANAANQPIADEQLVESTDSQETPVDIATSDDQEIIILPMDSDCETAGGAKRLASKIANAINGGCVPARYRTAPNMIGDTFQPIRQVSLPGATNGDPATLTTSQMFNSSINPPPVLAEDAVLGQTYTISVPGVGQVQGQWTQPIVQSGPPGSTDFDPAFVVTANATTLAELNARLAANNEAINGLLITAERAVAPNAQAVESTLTPTGTGLAVQEDPFGPPFFLYRTSYGLVLTSRVLINLPGAAASAMKVSENNSPVPQNRVYFSYNNIDNMRYTLDGTSVQQFTPGFEKTFFEGLTSLEMRFPISSTLSRDMILDGITNDGEGAFGNIGVILKALIYETPTLAFTGGLGIGNPTADGVRLNMADGTNLVRVDNNAFHLQPFLAMLESTEDGFFFQAFAGFDFNANSNTVYANTNGTGLTNIGELYDQNLLFLDAQMGMWLCRSRTGWIRGIAPLFEMHYTATMGDADRISNGPFVVNSSPGRFDILTLTAGMSAELPVNSNLSFGFTFPVKSDSLADREFDYEFGLRLNKYFGQMSQPNPLTNNIY</sequence>
<name>A0A518B640_9BACT</name>
<evidence type="ECO:0000313" key="4">
    <source>
        <dbReference type="Proteomes" id="UP000317093"/>
    </source>
</evidence>
<reference evidence="3 4" key="1">
    <citation type="submission" date="2019-02" db="EMBL/GenBank/DDBJ databases">
        <title>Deep-cultivation of Planctomycetes and their phenomic and genomic characterization uncovers novel biology.</title>
        <authorList>
            <person name="Wiegand S."/>
            <person name="Jogler M."/>
            <person name="Boedeker C."/>
            <person name="Pinto D."/>
            <person name="Vollmers J."/>
            <person name="Rivas-Marin E."/>
            <person name="Kohn T."/>
            <person name="Peeters S.H."/>
            <person name="Heuer A."/>
            <person name="Rast P."/>
            <person name="Oberbeckmann S."/>
            <person name="Bunk B."/>
            <person name="Jeske O."/>
            <person name="Meyerdierks A."/>
            <person name="Storesund J.E."/>
            <person name="Kallscheuer N."/>
            <person name="Luecker S."/>
            <person name="Lage O.M."/>
            <person name="Pohl T."/>
            <person name="Merkel B.J."/>
            <person name="Hornburger P."/>
            <person name="Mueller R.-W."/>
            <person name="Bruemmer F."/>
            <person name="Labrenz M."/>
            <person name="Spormann A.M."/>
            <person name="Op den Camp H."/>
            <person name="Overmann J."/>
            <person name="Amann R."/>
            <person name="Jetten M.S.M."/>
            <person name="Mascher T."/>
            <person name="Medema M.H."/>
            <person name="Devos D.P."/>
            <person name="Kaster A.-K."/>
            <person name="Ovreas L."/>
            <person name="Rohde M."/>
            <person name="Galperin M.Y."/>
            <person name="Jogler C."/>
        </authorList>
    </citation>
    <scope>NUCLEOTIDE SEQUENCE [LARGE SCALE GENOMIC DNA]</scope>
    <source>
        <strain evidence="3 4">Pan216</strain>
    </source>
</reference>
<dbReference type="Proteomes" id="UP000317093">
    <property type="component" value="Chromosome"/>
</dbReference>
<evidence type="ECO:0000313" key="3">
    <source>
        <dbReference type="EMBL" id="QDU62443.1"/>
    </source>
</evidence>
<accession>A0A518B640</accession>
<evidence type="ECO:0000256" key="1">
    <source>
        <dbReference type="SAM" id="MobiDB-lite"/>
    </source>
</evidence>
<feature type="region of interest" description="Disordered" evidence="1">
    <location>
        <begin position="72"/>
        <end position="100"/>
    </location>
</feature>
<dbReference type="KEGG" id="knv:Pan216_33100"/>
<gene>
    <name evidence="3" type="ORF">Pan216_33100</name>
</gene>
<keyword evidence="4" id="KW-1185">Reference proteome</keyword>
<evidence type="ECO:0000256" key="2">
    <source>
        <dbReference type="SAM" id="SignalP"/>
    </source>
</evidence>
<proteinExistence type="predicted"/>
<keyword evidence="2" id="KW-0732">Signal</keyword>
<organism evidence="3 4">
    <name type="scientific">Kolteria novifilia</name>
    <dbReference type="NCBI Taxonomy" id="2527975"/>
    <lineage>
        <taxon>Bacteria</taxon>
        <taxon>Pseudomonadati</taxon>
        <taxon>Planctomycetota</taxon>
        <taxon>Planctomycetia</taxon>
        <taxon>Kolteriales</taxon>
        <taxon>Kolteriaceae</taxon>
        <taxon>Kolteria</taxon>
    </lineage>
</organism>
<feature type="chain" id="PRO_5021798433" evidence="2">
    <location>
        <begin position="31"/>
        <end position="718"/>
    </location>
</feature>